<dbReference type="NCBIfam" id="NF000622">
    <property type="entry name" value="PRK00021.3-3"/>
    <property type="match status" value="1"/>
</dbReference>
<keyword evidence="3 4" id="KW-0413">Isomerase</keyword>
<dbReference type="GO" id="GO:0031119">
    <property type="term" value="P:tRNA pseudouridine synthesis"/>
    <property type="evidence" value="ECO:0007669"/>
    <property type="project" value="UniProtKB-UniRule"/>
</dbReference>
<dbReference type="InterPro" id="IPR020095">
    <property type="entry name" value="PsdUridine_synth_TruA_C"/>
</dbReference>
<sequence>MRAYRVAYDGRPYHGFQRQPDVDTVEARLRSALVRLGVCERGNGLPEQYAAAGRTDAGVSARAQTVAFDAPEWLSPAAFNGELPDDIRVWASADVPAEFHATHDATRRTYTYYLHAPAGDDGRADRPGHRTVDDERWAEAVDALAGSHDFHNLTSDETGTERTVDIDWAREGQFLVARLTAGGFCRQLVRRLVSLAATVADGSAPLSKIDRVLSPEPVRGPDGVPPAPPEPLVLTDVRYPDVTFTRDVDAVADARTAFCRREATARTAVQVSGHITDGL</sequence>
<evidence type="ECO:0000313" key="9">
    <source>
        <dbReference type="EMBL" id="SDW05361.1"/>
    </source>
</evidence>
<comment type="similarity">
    <text evidence="1 4 7">Belongs to the tRNA pseudouridine synthase TruA family.</text>
</comment>
<protein>
    <recommendedName>
        <fullName evidence="4">tRNA pseudouridine synthase A</fullName>
        <ecNumber evidence="4">5.4.99.12</ecNumber>
    </recommendedName>
    <alternativeName>
        <fullName evidence="4">tRNA pseudouridine(38-40) synthase</fullName>
    </alternativeName>
    <alternativeName>
        <fullName evidence="4">tRNA pseudouridylate synthase I</fullName>
    </alternativeName>
    <alternativeName>
        <fullName evidence="4">tRNA-uridine isomerase I</fullName>
    </alternativeName>
</protein>
<dbReference type="STRING" id="28442.SAMN05443574_101192"/>
<dbReference type="Proteomes" id="UP000182573">
    <property type="component" value="Unassembled WGS sequence"/>
</dbReference>
<accession>A0A1H2QDV2</accession>
<evidence type="ECO:0000313" key="10">
    <source>
        <dbReference type="Proteomes" id="UP000182573"/>
    </source>
</evidence>
<dbReference type="EC" id="5.4.99.12" evidence="4"/>
<dbReference type="InterPro" id="IPR020097">
    <property type="entry name" value="PsdUridine_synth_TruA_a/b_dom"/>
</dbReference>
<evidence type="ECO:0000256" key="3">
    <source>
        <dbReference type="ARBA" id="ARBA00023235"/>
    </source>
</evidence>
<dbReference type="Pfam" id="PF01416">
    <property type="entry name" value="PseudoU_synth_1"/>
    <property type="match status" value="1"/>
</dbReference>
<comment type="function">
    <text evidence="4">Formation of pseudouridine at positions 38, 39 and 40 in the anticodon stem and loop of transfer RNAs.</text>
</comment>
<feature type="binding site" evidence="4 6">
    <location>
        <position position="110"/>
    </location>
    <ligand>
        <name>substrate</name>
    </ligand>
</feature>
<evidence type="ECO:0000256" key="5">
    <source>
        <dbReference type="PIRSR" id="PIRSR001430-1"/>
    </source>
</evidence>
<evidence type="ECO:0000259" key="8">
    <source>
        <dbReference type="Pfam" id="PF01416"/>
    </source>
</evidence>
<feature type="domain" description="Pseudouridine synthase I TruA alpha/beta" evidence="8">
    <location>
        <begin position="140"/>
        <end position="240"/>
    </location>
</feature>
<dbReference type="EMBL" id="FNOF01000001">
    <property type="protein sequence ID" value="SDW05361.1"/>
    <property type="molecule type" value="Genomic_DNA"/>
</dbReference>
<dbReference type="PANTHER" id="PTHR11142:SF0">
    <property type="entry name" value="TRNA PSEUDOURIDINE SYNTHASE-LIKE 1"/>
    <property type="match status" value="1"/>
</dbReference>
<dbReference type="InterPro" id="IPR001406">
    <property type="entry name" value="PsdUridine_synth_TruA"/>
</dbReference>
<gene>
    <name evidence="4" type="primary">truA</name>
    <name evidence="9" type="ORF">SAMN05443574_101192</name>
</gene>
<evidence type="ECO:0000256" key="7">
    <source>
        <dbReference type="RuleBase" id="RU003792"/>
    </source>
</evidence>
<dbReference type="AlphaFoldDB" id="A0A1H2QDV2"/>
<dbReference type="GO" id="GO:0003723">
    <property type="term" value="F:RNA binding"/>
    <property type="evidence" value="ECO:0007669"/>
    <property type="project" value="InterPro"/>
</dbReference>
<organism evidence="9 10">
    <name type="scientific">Haloarcula vallismortis</name>
    <name type="common">Halobacterium vallismortis</name>
    <dbReference type="NCBI Taxonomy" id="28442"/>
    <lineage>
        <taxon>Archaea</taxon>
        <taxon>Methanobacteriati</taxon>
        <taxon>Methanobacteriota</taxon>
        <taxon>Stenosarchaea group</taxon>
        <taxon>Halobacteria</taxon>
        <taxon>Halobacteriales</taxon>
        <taxon>Haloarculaceae</taxon>
        <taxon>Haloarcula</taxon>
    </lineage>
</organism>
<reference evidence="9 10" key="1">
    <citation type="submission" date="2016-10" db="EMBL/GenBank/DDBJ databases">
        <authorList>
            <person name="de Groot N.N."/>
        </authorList>
    </citation>
    <scope>NUCLEOTIDE SEQUENCE [LARGE SCALE GENOMIC DNA]</scope>
    <source>
        <strain evidence="9 10">DSM 3756</strain>
    </source>
</reference>
<dbReference type="HAMAP" id="MF_00171">
    <property type="entry name" value="TruA"/>
    <property type="match status" value="1"/>
</dbReference>
<evidence type="ECO:0000256" key="1">
    <source>
        <dbReference type="ARBA" id="ARBA00009375"/>
    </source>
</evidence>
<evidence type="ECO:0000256" key="4">
    <source>
        <dbReference type="HAMAP-Rule" id="MF_00171"/>
    </source>
</evidence>
<dbReference type="PANTHER" id="PTHR11142">
    <property type="entry name" value="PSEUDOURIDYLATE SYNTHASE"/>
    <property type="match status" value="1"/>
</dbReference>
<dbReference type="SUPFAM" id="SSF55120">
    <property type="entry name" value="Pseudouridine synthase"/>
    <property type="match status" value="1"/>
</dbReference>
<dbReference type="Gene3D" id="3.30.70.580">
    <property type="entry name" value="Pseudouridine synthase I, catalytic domain, N-terminal subdomain"/>
    <property type="match status" value="1"/>
</dbReference>
<feature type="active site" description="Nucleophile" evidence="4 5">
    <location>
        <position position="56"/>
    </location>
</feature>
<dbReference type="InterPro" id="IPR020103">
    <property type="entry name" value="PsdUridine_synth_cat_dom_sf"/>
</dbReference>
<dbReference type="GO" id="GO:0160147">
    <property type="term" value="F:tRNA pseudouridine(38-40) synthase activity"/>
    <property type="evidence" value="ECO:0007669"/>
    <property type="project" value="UniProtKB-EC"/>
</dbReference>
<proteinExistence type="inferred from homology"/>
<dbReference type="InterPro" id="IPR020094">
    <property type="entry name" value="TruA/RsuA/RluB/E/F_N"/>
</dbReference>
<dbReference type="Gene3D" id="3.30.70.660">
    <property type="entry name" value="Pseudouridine synthase I, catalytic domain, C-terminal subdomain"/>
    <property type="match status" value="1"/>
</dbReference>
<evidence type="ECO:0000256" key="6">
    <source>
        <dbReference type="PIRSR" id="PIRSR001430-2"/>
    </source>
</evidence>
<comment type="caution">
    <text evidence="4">Lacks conserved residue(s) required for the propagation of feature annotation.</text>
</comment>
<dbReference type="RefSeq" id="WP_004518416.1">
    <property type="nucleotide sequence ID" value="NZ_FNOF01000001.1"/>
</dbReference>
<name>A0A1H2QDV2_HALVA</name>
<dbReference type="PIRSF" id="PIRSF001430">
    <property type="entry name" value="tRNA_psdUrid_synth"/>
    <property type="match status" value="1"/>
</dbReference>
<keyword evidence="2 4" id="KW-0819">tRNA processing</keyword>
<evidence type="ECO:0000256" key="2">
    <source>
        <dbReference type="ARBA" id="ARBA00022694"/>
    </source>
</evidence>
<comment type="catalytic activity">
    <reaction evidence="4 7">
        <text>uridine(38/39/40) in tRNA = pseudouridine(38/39/40) in tRNA</text>
        <dbReference type="Rhea" id="RHEA:22376"/>
        <dbReference type="Rhea" id="RHEA-COMP:10085"/>
        <dbReference type="Rhea" id="RHEA-COMP:10087"/>
        <dbReference type="ChEBI" id="CHEBI:65314"/>
        <dbReference type="ChEBI" id="CHEBI:65315"/>
        <dbReference type="EC" id="5.4.99.12"/>
    </reaction>
</comment>